<dbReference type="InterPro" id="IPR017467">
    <property type="entry name" value="CHP03016_PEP-CTERM"/>
</dbReference>
<gene>
    <name evidence="2" type="ORF">ACFPQ5_05530</name>
</gene>
<organism evidence="2 3">
    <name type="scientific">Massilia suwonensis</name>
    <dbReference type="NCBI Taxonomy" id="648895"/>
    <lineage>
        <taxon>Bacteria</taxon>
        <taxon>Pseudomonadati</taxon>
        <taxon>Pseudomonadota</taxon>
        <taxon>Betaproteobacteria</taxon>
        <taxon>Burkholderiales</taxon>
        <taxon>Oxalobacteraceae</taxon>
        <taxon>Telluria group</taxon>
        <taxon>Massilia</taxon>
    </lineage>
</organism>
<comment type="caution">
    <text evidence="2">The sequence shown here is derived from an EMBL/GenBank/DDBJ whole genome shotgun (WGS) entry which is preliminary data.</text>
</comment>
<reference evidence="3" key="1">
    <citation type="journal article" date="2019" name="Int. J. Syst. Evol. Microbiol.">
        <title>The Global Catalogue of Microorganisms (GCM) 10K type strain sequencing project: providing services to taxonomists for standard genome sequencing and annotation.</title>
        <authorList>
            <consortium name="The Broad Institute Genomics Platform"/>
            <consortium name="The Broad Institute Genome Sequencing Center for Infectious Disease"/>
            <person name="Wu L."/>
            <person name="Ma J."/>
        </authorList>
    </citation>
    <scope>NUCLEOTIDE SEQUENCE [LARGE SCALE GENOMIC DNA]</scope>
    <source>
        <strain evidence="3">CCUG 43111</strain>
    </source>
</reference>
<accession>A0ABW0MKW4</accession>
<keyword evidence="3" id="KW-1185">Reference proteome</keyword>
<dbReference type="Proteomes" id="UP001596101">
    <property type="component" value="Unassembled WGS sequence"/>
</dbReference>
<dbReference type="RefSeq" id="WP_379752275.1">
    <property type="nucleotide sequence ID" value="NZ_JBHSMR010000008.1"/>
</dbReference>
<feature type="chain" id="PRO_5047225536" evidence="1">
    <location>
        <begin position="39"/>
        <end position="525"/>
    </location>
</feature>
<name>A0ABW0MKW4_9BURK</name>
<sequence>MTITTAKRFPTRIPCIAARMPRLAPLAAALLVALPAQAQWRVTPSVSLTETYSDNPTLASDANKRGQFITELTPELRVDGRNSRLQFTANARTTLFHYSEGRPTNARRNNSQYDASGTLKVIDDFMYVDAQANGGSRAISAFGPDDTGTNRYTSENRTQLANWSISPYLVRRFGNFAAATVRYTHDSVEADDTRFGKSESDGIALNLNSGRAWRDIGWNLRYTRQDVDMERYGKSSSENALAALSYRLHRTLNLTVTGGYDVYDYGDFGGRTSGASWSAGFAWNPTARTAVQASAGRHFLGNTGSLLATHRSRHTAWRASYSDSVTSTRQQFTQGQEIDTASLLDSLFALTYPDPIARRQAVEDYIRLAGLPEVTGEQINFLTNRYFRQKLAQASAAYNMRQHGAVLTLFADQRIALSSGEVDSELLGNQLFGLNDNVRQVGASAAYSYKMNARTSATASLTATRSQSLNTNLERDQQTLRLNLTQRFGRKVSGVVELRHTRGERGFNSADYTENAISATITAQL</sequence>
<keyword evidence="1" id="KW-0732">Signal</keyword>
<feature type="signal peptide" evidence="1">
    <location>
        <begin position="1"/>
        <end position="38"/>
    </location>
</feature>
<evidence type="ECO:0000256" key="1">
    <source>
        <dbReference type="SAM" id="SignalP"/>
    </source>
</evidence>
<evidence type="ECO:0000313" key="2">
    <source>
        <dbReference type="EMBL" id="MFC5477638.1"/>
    </source>
</evidence>
<evidence type="ECO:0000313" key="3">
    <source>
        <dbReference type="Proteomes" id="UP001596101"/>
    </source>
</evidence>
<protein>
    <submittedName>
        <fullName evidence="2">TIGR03016 family PEP-CTERM system-associated outer membrane protein</fullName>
    </submittedName>
</protein>
<dbReference type="NCBIfam" id="TIGR03016">
    <property type="entry name" value="pepcterm_hypo_1"/>
    <property type="match status" value="1"/>
</dbReference>
<dbReference type="EMBL" id="JBHSMR010000008">
    <property type="protein sequence ID" value="MFC5477638.1"/>
    <property type="molecule type" value="Genomic_DNA"/>
</dbReference>
<proteinExistence type="predicted"/>